<evidence type="ECO:0008006" key="5">
    <source>
        <dbReference type="Google" id="ProtNLM"/>
    </source>
</evidence>
<evidence type="ECO:0000313" key="4">
    <source>
        <dbReference type="Proteomes" id="UP001367030"/>
    </source>
</evidence>
<feature type="chain" id="PRO_5047456965" description="SH3 domain-containing protein" evidence="2">
    <location>
        <begin position="29"/>
        <end position="127"/>
    </location>
</feature>
<feature type="compositionally biased region" description="Pro residues" evidence="1">
    <location>
        <begin position="21"/>
        <end position="39"/>
    </location>
</feature>
<name>A0ABU8X849_9BURK</name>
<evidence type="ECO:0000256" key="2">
    <source>
        <dbReference type="SAM" id="SignalP"/>
    </source>
</evidence>
<dbReference type="Proteomes" id="UP001367030">
    <property type="component" value="Unassembled WGS sequence"/>
</dbReference>
<sequence length="127" mass="12863">MNVRHRWLGLLACAALQACTTPPPPAPASPPPPPVAVAPPPMSAVPQPVPATAPVAATPVPVGVAPASAPTPVAQVQPEPVVDVRTLCDGRNEGERVQARGPGGEMLAGVCVRGANGWLRLSTNGRR</sequence>
<protein>
    <recommendedName>
        <fullName evidence="5">SH3 domain-containing protein</fullName>
    </recommendedName>
</protein>
<organism evidence="3 4">
    <name type="scientific">Variovorax robiniae</name>
    <dbReference type="NCBI Taxonomy" id="1836199"/>
    <lineage>
        <taxon>Bacteria</taxon>
        <taxon>Pseudomonadati</taxon>
        <taxon>Pseudomonadota</taxon>
        <taxon>Betaproteobacteria</taxon>
        <taxon>Burkholderiales</taxon>
        <taxon>Comamonadaceae</taxon>
        <taxon>Variovorax</taxon>
    </lineage>
</organism>
<evidence type="ECO:0000313" key="3">
    <source>
        <dbReference type="EMBL" id="MEJ8855274.1"/>
    </source>
</evidence>
<reference evidence="3 4" key="1">
    <citation type="submission" date="2024-03" db="EMBL/GenBank/DDBJ databases">
        <title>Novel species of the genus Variovorax.</title>
        <authorList>
            <person name="Liu Q."/>
            <person name="Xin Y.-H."/>
        </authorList>
    </citation>
    <scope>NUCLEOTIDE SEQUENCE [LARGE SCALE GENOMIC DNA]</scope>
    <source>
        <strain evidence="3 4">KACC 18901</strain>
    </source>
</reference>
<dbReference type="EMBL" id="JBBKZS010000004">
    <property type="protein sequence ID" value="MEJ8855274.1"/>
    <property type="molecule type" value="Genomic_DNA"/>
</dbReference>
<evidence type="ECO:0000256" key="1">
    <source>
        <dbReference type="SAM" id="MobiDB-lite"/>
    </source>
</evidence>
<feature type="signal peptide" evidence="2">
    <location>
        <begin position="1"/>
        <end position="28"/>
    </location>
</feature>
<dbReference type="RefSeq" id="WP_340335358.1">
    <property type="nucleotide sequence ID" value="NZ_JBBKZS010000004.1"/>
</dbReference>
<keyword evidence="4" id="KW-1185">Reference proteome</keyword>
<gene>
    <name evidence="3" type="ORF">WKW79_11880</name>
</gene>
<comment type="caution">
    <text evidence="3">The sequence shown here is derived from an EMBL/GenBank/DDBJ whole genome shotgun (WGS) entry which is preliminary data.</text>
</comment>
<dbReference type="PROSITE" id="PS51257">
    <property type="entry name" value="PROKAR_LIPOPROTEIN"/>
    <property type="match status" value="1"/>
</dbReference>
<keyword evidence="2" id="KW-0732">Signal</keyword>
<proteinExistence type="predicted"/>
<feature type="region of interest" description="Disordered" evidence="1">
    <location>
        <begin position="20"/>
        <end position="39"/>
    </location>
</feature>
<accession>A0ABU8X849</accession>